<feature type="chain" id="PRO_5034933606" description="Glyoxal oxidase" evidence="2">
    <location>
        <begin position="21"/>
        <end position="571"/>
    </location>
</feature>
<dbReference type="EMBL" id="JACAZE010000015">
    <property type="protein sequence ID" value="KAF7298060.1"/>
    <property type="molecule type" value="Genomic_DNA"/>
</dbReference>
<evidence type="ECO:0008006" key="7">
    <source>
        <dbReference type="Google" id="ProtNLM"/>
    </source>
</evidence>
<keyword evidence="1 2" id="KW-0732">Signal</keyword>
<dbReference type="AlphaFoldDB" id="A0A8H6SHS1"/>
<evidence type="ECO:0000313" key="6">
    <source>
        <dbReference type="Proteomes" id="UP000613580"/>
    </source>
</evidence>
<organism evidence="5 6">
    <name type="scientific">Mycena chlorophos</name>
    <name type="common">Agaric fungus</name>
    <name type="synonym">Agaricus chlorophos</name>
    <dbReference type="NCBI Taxonomy" id="658473"/>
    <lineage>
        <taxon>Eukaryota</taxon>
        <taxon>Fungi</taxon>
        <taxon>Dikarya</taxon>
        <taxon>Basidiomycota</taxon>
        <taxon>Agaricomycotina</taxon>
        <taxon>Agaricomycetes</taxon>
        <taxon>Agaricomycetidae</taxon>
        <taxon>Agaricales</taxon>
        <taxon>Marasmiineae</taxon>
        <taxon>Mycenaceae</taxon>
        <taxon>Mycena</taxon>
    </lineage>
</organism>
<dbReference type="CDD" id="cd02851">
    <property type="entry name" value="E_set_GO_C"/>
    <property type="match status" value="1"/>
</dbReference>
<dbReference type="InterPro" id="IPR015202">
    <property type="entry name" value="GO-like_E_set"/>
</dbReference>
<dbReference type="InterPro" id="IPR011043">
    <property type="entry name" value="Gal_Oxase/kelch_b-propeller"/>
</dbReference>
<feature type="domain" description="Glyoxal oxidase N-terminal" evidence="3">
    <location>
        <begin position="68"/>
        <end position="446"/>
    </location>
</feature>
<evidence type="ECO:0000256" key="2">
    <source>
        <dbReference type="SAM" id="SignalP"/>
    </source>
</evidence>
<evidence type="ECO:0000259" key="3">
    <source>
        <dbReference type="Pfam" id="PF07250"/>
    </source>
</evidence>
<keyword evidence="6" id="KW-1185">Reference proteome</keyword>
<proteinExistence type="predicted"/>
<evidence type="ECO:0000259" key="4">
    <source>
        <dbReference type="Pfam" id="PF09118"/>
    </source>
</evidence>
<accession>A0A8H6SHS1</accession>
<evidence type="ECO:0000256" key="1">
    <source>
        <dbReference type="ARBA" id="ARBA00022729"/>
    </source>
</evidence>
<dbReference type="PANTHER" id="PTHR32208:SF96">
    <property type="entry name" value="GLYOXAL OXIDASE"/>
    <property type="match status" value="1"/>
</dbReference>
<dbReference type="InterPro" id="IPR013783">
    <property type="entry name" value="Ig-like_fold"/>
</dbReference>
<dbReference type="Gene3D" id="2.130.10.80">
    <property type="entry name" value="Galactose oxidase/kelch, beta-propeller"/>
    <property type="match status" value="1"/>
</dbReference>
<dbReference type="PANTHER" id="PTHR32208">
    <property type="entry name" value="SECRETED PROTEIN-RELATED"/>
    <property type="match status" value="1"/>
</dbReference>
<dbReference type="OrthoDB" id="2019572at2759"/>
<sequence>MLELFSLALSILLCLLGAFAERTIQWTFIQNGTSGVIPVELITISPTLMLLYDRADGNPLLLPNGTRAWAALWNLETHTSTPLDTITDTFCAGGAFISNGTLVSVAGQPLSFEPGAPPPQDGRMGIRLFGPCVSPTGENCTVFEDPANIHLKVVRWYPTGLRLADGSLMVIGGSTTDTFYNPASIAQSNFEFFPSKDANPRPSQFLVDAEPVNMFPRSFVLPSGRIFMVANNISQLYDVETNTETRLPPLPNGVRVANPFDGTVQLLPLSPPLYEPTVLACGGSASNDAIPAIDFSNLDPATNQCSRITLTPAGIAAGWEVERMPETRILTQSVILPNGDVLLINGAHTGYSGYPSVGNANLTSSNSANPAMRPLLYRTSFPAGQRFTQDGLSASTIPRMYHSSASITAKGVIMVAGSNPQPEVVAPGTPGFAFPTEFRVEYLTPDFILNNAPRPVIENAPKQLLFNQQATLKVTVPPSLLQGTMQVSLMDTGYATHAQNSNSRVVFLEHTLEGGSLTITAPPNNFIYPPGPAWLFVVADGVYSEGVMLMVGDGGNPPRPNQGIEIATNSI</sequence>
<dbReference type="InterPro" id="IPR037293">
    <property type="entry name" value="Gal_Oxidase_central_sf"/>
</dbReference>
<evidence type="ECO:0000313" key="5">
    <source>
        <dbReference type="EMBL" id="KAF7298060.1"/>
    </source>
</evidence>
<protein>
    <recommendedName>
        <fullName evidence="7">Glyoxal oxidase</fullName>
    </recommendedName>
</protein>
<dbReference type="SUPFAM" id="SSF81296">
    <property type="entry name" value="E set domains"/>
    <property type="match status" value="1"/>
</dbReference>
<dbReference type="InterPro" id="IPR009880">
    <property type="entry name" value="Glyoxal_oxidase_N"/>
</dbReference>
<dbReference type="InterPro" id="IPR014756">
    <property type="entry name" value="Ig_E-set"/>
</dbReference>
<feature type="domain" description="Galactose oxidase-like Early set" evidence="4">
    <location>
        <begin position="454"/>
        <end position="551"/>
    </location>
</feature>
<dbReference type="Gene3D" id="2.60.40.10">
    <property type="entry name" value="Immunoglobulins"/>
    <property type="match status" value="1"/>
</dbReference>
<dbReference type="SUPFAM" id="SSF50965">
    <property type="entry name" value="Galactose oxidase, central domain"/>
    <property type="match status" value="1"/>
</dbReference>
<name>A0A8H6SHS1_MYCCL</name>
<gene>
    <name evidence="5" type="ORF">HMN09_01027300</name>
</gene>
<comment type="caution">
    <text evidence="5">The sequence shown here is derived from an EMBL/GenBank/DDBJ whole genome shotgun (WGS) entry which is preliminary data.</text>
</comment>
<reference evidence="5" key="1">
    <citation type="submission" date="2020-05" db="EMBL/GenBank/DDBJ databases">
        <title>Mycena genomes resolve the evolution of fungal bioluminescence.</title>
        <authorList>
            <person name="Tsai I.J."/>
        </authorList>
    </citation>
    <scope>NUCLEOTIDE SEQUENCE</scope>
    <source>
        <strain evidence="5">110903Hualien_Pintung</strain>
    </source>
</reference>
<dbReference type="Pfam" id="PF07250">
    <property type="entry name" value="Glyoxal_oxid_N"/>
    <property type="match status" value="1"/>
</dbReference>
<dbReference type="Proteomes" id="UP000613580">
    <property type="component" value="Unassembled WGS sequence"/>
</dbReference>
<dbReference type="Pfam" id="PF09118">
    <property type="entry name" value="GO-like_E_set"/>
    <property type="match status" value="1"/>
</dbReference>
<feature type="signal peptide" evidence="2">
    <location>
        <begin position="1"/>
        <end position="20"/>
    </location>
</feature>